<dbReference type="AlphaFoldDB" id="A0A225WA60"/>
<keyword evidence="2" id="KW-1185">Reference proteome</keyword>
<name>A0A225WA60_9STRA</name>
<comment type="caution">
    <text evidence="1">The sequence shown here is derived from an EMBL/GenBank/DDBJ whole genome shotgun (WGS) entry which is preliminary data.</text>
</comment>
<accession>A0A225WA60</accession>
<organism evidence="1 2">
    <name type="scientific">Phytophthora megakarya</name>
    <dbReference type="NCBI Taxonomy" id="4795"/>
    <lineage>
        <taxon>Eukaryota</taxon>
        <taxon>Sar</taxon>
        <taxon>Stramenopiles</taxon>
        <taxon>Oomycota</taxon>
        <taxon>Peronosporomycetes</taxon>
        <taxon>Peronosporales</taxon>
        <taxon>Peronosporaceae</taxon>
        <taxon>Phytophthora</taxon>
    </lineage>
</organism>
<evidence type="ECO:0000313" key="2">
    <source>
        <dbReference type="Proteomes" id="UP000198211"/>
    </source>
</evidence>
<sequence length="419" mass="46047">MKEYSLRREIAANVAGWVSHPQENHHQDFRREICEVKEEASWGRFIFEFLGFRTIEPGVIFEFLIFGTLDLGHIGLIQITLGQISQLAELVVGDLEIHHPALPFLKFQANHLKIIDRITINKLPIPILGSLGKLLEGSIAIGDDLSGLRGRVQDLLTRDHGAPELGEWRFQGTNTLLVRLRVGETGGDSVVAGGSGGEFRPRVVGLTLQTADLPLQVPDPVSGLSSLQVQTITIGLGVVKIITGGNRVTIEVVPFGALLKNLGAEIFGIVTYVLVDLQIEAISREVALAEFTFQSGQPPISIGGVRFLTVTTADFGDVDDVYPFRPQERVRRDATVSIFITSHVNTKATHEAAGDGYGGHNFSEEEGDTVAVVTRWAFTKIWNMDLNIRGQVLQEMRYLLSHVSGTILSCVRETIDWPT</sequence>
<reference evidence="2" key="1">
    <citation type="submission" date="2017-03" db="EMBL/GenBank/DDBJ databases">
        <title>Phytopthora megakarya and P. palmivora, two closely related causual agents of cacao black pod achieved similar genome size and gene model numbers by different mechanisms.</title>
        <authorList>
            <person name="Ali S."/>
            <person name="Shao J."/>
            <person name="Larry D.J."/>
            <person name="Kronmiller B."/>
            <person name="Shen D."/>
            <person name="Strem M.D."/>
            <person name="Melnick R.L."/>
            <person name="Guiltinan M.J."/>
            <person name="Tyler B.M."/>
            <person name="Meinhardt L.W."/>
            <person name="Bailey B.A."/>
        </authorList>
    </citation>
    <scope>NUCLEOTIDE SEQUENCE [LARGE SCALE GENOMIC DNA]</scope>
    <source>
        <strain evidence="2">zdho120</strain>
    </source>
</reference>
<proteinExistence type="predicted"/>
<gene>
    <name evidence="1" type="ORF">PHMEG_00012433</name>
</gene>
<evidence type="ECO:0000313" key="1">
    <source>
        <dbReference type="EMBL" id="OWZ14128.1"/>
    </source>
</evidence>
<dbReference type="EMBL" id="NBNE01001407">
    <property type="protein sequence ID" value="OWZ14128.1"/>
    <property type="molecule type" value="Genomic_DNA"/>
</dbReference>
<dbReference type="Proteomes" id="UP000198211">
    <property type="component" value="Unassembled WGS sequence"/>
</dbReference>
<protein>
    <submittedName>
        <fullName evidence="1">Uncharacterized protein</fullName>
    </submittedName>
</protein>